<evidence type="ECO:0000256" key="1">
    <source>
        <dbReference type="SAM" id="SignalP"/>
    </source>
</evidence>
<evidence type="ECO:0000313" key="2">
    <source>
        <dbReference type="EMBL" id="BCG47634.1"/>
    </source>
</evidence>
<gene>
    <name evidence="2" type="ORF">GEOBRER4_n2472</name>
</gene>
<accession>A0A6S6M7B5</accession>
<organism evidence="2 3">
    <name type="scientific">Citrifermentans bremense</name>
    <dbReference type="NCBI Taxonomy" id="60035"/>
    <lineage>
        <taxon>Bacteria</taxon>
        <taxon>Pseudomonadati</taxon>
        <taxon>Thermodesulfobacteriota</taxon>
        <taxon>Desulfuromonadia</taxon>
        <taxon>Geobacterales</taxon>
        <taxon>Geobacteraceae</taxon>
        <taxon>Citrifermentans</taxon>
    </lineage>
</organism>
<dbReference type="KEGG" id="gbn:GEOBRER4_23840"/>
<feature type="chain" id="PRO_5028204620" evidence="1">
    <location>
        <begin position="33"/>
        <end position="167"/>
    </location>
</feature>
<dbReference type="EMBL" id="AP023213">
    <property type="protein sequence ID" value="BCG47634.1"/>
    <property type="molecule type" value="Genomic_DNA"/>
</dbReference>
<name>A0A6S6M7B5_9BACT</name>
<dbReference type="Proteomes" id="UP000515472">
    <property type="component" value="Chromosome"/>
</dbReference>
<feature type="signal peptide" evidence="1">
    <location>
        <begin position="1"/>
        <end position="32"/>
    </location>
</feature>
<reference evidence="2 3" key="1">
    <citation type="submission" date="2020-06" db="EMBL/GenBank/DDBJ databases">
        <title>Interaction of electrochemicaly active bacteria, Geobacter bremensis R4 on different carbon anode.</title>
        <authorList>
            <person name="Meng L."/>
            <person name="Yoshida N."/>
        </authorList>
    </citation>
    <scope>NUCLEOTIDE SEQUENCE [LARGE SCALE GENOMIC DNA]</scope>
    <source>
        <strain evidence="2 3">R4</strain>
    </source>
</reference>
<keyword evidence="3" id="KW-1185">Reference proteome</keyword>
<protein>
    <submittedName>
        <fullName evidence="2">Uncharacterized protein</fullName>
    </submittedName>
</protein>
<keyword evidence="1" id="KW-0732">Signal</keyword>
<dbReference type="PROSITE" id="PS51257">
    <property type="entry name" value="PROKAR_LIPOPROTEIN"/>
    <property type="match status" value="1"/>
</dbReference>
<evidence type="ECO:0000313" key="3">
    <source>
        <dbReference type="Proteomes" id="UP000515472"/>
    </source>
</evidence>
<sequence>MSVSRMRFFSSVALLSLIFLLTGCGGGGGAEAPQTPVAGSSVIIETAGAATTLYGVEFTLQLPPGVTLATPGGGTLAAGAIVTSGGAAGTDAALSAYYDTAASPQTVKVSLVKPSGFPVGRFLTVTPVLAQGTTLVPAAFTITGFKAWDDLTTYRVDPLITSVVAAP</sequence>
<dbReference type="AlphaFoldDB" id="A0A6S6M7B5"/>
<proteinExistence type="predicted"/>